<dbReference type="AlphaFoldDB" id="A0A9N8HUL2"/>
<dbReference type="PANTHER" id="PTHR15955:SF8">
    <property type="entry name" value="RWD DOMAIN-CONTAINING PROTEIN 2B-RELATED"/>
    <property type="match status" value="1"/>
</dbReference>
<evidence type="ECO:0000313" key="2">
    <source>
        <dbReference type="EMBL" id="CAB9527933.1"/>
    </source>
</evidence>
<dbReference type="PROSITE" id="PS50908">
    <property type="entry name" value="RWD"/>
    <property type="match status" value="1"/>
</dbReference>
<evidence type="ECO:0000259" key="1">
    <source>
        <dbReference type="PROSITE" id="PS50908"/>
    </source>
</evidence>
<dbReference type="InterPro" id="IPR006575">
    <property type="entry name" value="RWD_dom"/>
</dbReference>
<reference evidence="2" key="1">
    <citation type="submission" date="2020-06" db="EMBL/GenBank/DDBJ databases">
        <authorList>
            <consortium name="Plant Systems Biology data submission"/>
        </authorList>
    </citation>
    <scope>NUCLEOTIDE SEQUENCE</scope>
    <source>
        <strain evidence="2">D6</strain>
    </source>
</reference>
<proteinExistence type="predicted"/>
<dbReference type="SUPFAM" id="SSF54495">
    <property type="entry name" value="UBC-like"/>
    <property type="match status" value="1"/>
</dbReference>
<dbReference type="Proteomes" id="UP001153069">
    <property type="component" value="Unassembled WGS sequence"/>
</dbReference>
<dbReference type="Pfam" id="PF05773">
    <property type="entry name" value="RWD"/>
    <property type="match status" value="1"/>
</dbReference>
<dbReference type="InterPro" id="IPR059181">
    <property type="entry name" value="RWDD2A-B_C"/>
</dbReference>
<sequence length="298" mass="33261">MEDCDHWLDSLERAVQEMEALQAIYPCDQNEEDEPHSVVLTLKSLDALTQAREILASTTSGDDPLGKEAIPTLEVELQIAGGAKGPSARVYFGLGPGYPSLEPVRVSVLTTEGLANRSAKEDLARQLKEKAKGLVGSEAILELVQECQEELCQLHEQTLQQHEEKNINSDDNNSDHTLGRRWIWVHHITDRQRKLDIVSEARDHGLGGYLKAGYPGIVVVEGPRRACNNFVTWIKGNKSRPGGFGRQWGHHVRGELQIDKLILPASFEVLDEDMSALSSICRNHDLEDEFLKFVMQHG</sequence>
<dbReference type="InterPro" id="IPR017359">
    <property type="entry name" value="Phi-like"/>
</dbReference>
<dbReference type="InterPro" id="IPR010541">
    <property type="entry name" value="Prp3_C"/>
</dbReference>
<dbReference type="SMART" id="SM00591">
    <property type="entry name" value="RWD"/>
    <property type="match status" value="1"/>
</dbReference>
<keyword evidence="3" id="KW-1185">Reference proteome</keyword>
<dbReference type="PANTHER" id="PTHR15955">
    <property type="entry name" value="RWD DOMAIN CONTAINING PROTEIN 2"/>
    <property type="match status" value="1"/>
</dbReference>
<name>A0A9N8HUL2_9STRA</name>
<gene>
    <name evidence="2" type="ORF">SEMRO_2107_G314860.1</name>
</gene>
<feature type="domain" description="RWD" evidence="1">
    <location>
        <begin position="16"/>
        <end position="154"/>
    </location>
</feature>
<dbReference type="Gene3D" id="3.10.110.10">
    <property type="entry name" value="Ubiquitin Conjugating Enzyme"/>
    <property type="match status" value="1"/>
</dbReference>
<evidence type="ECO:0000313" key="3">
    <source>
        <dbReference type="Proteomes" id="UP001153069"/>
    </source>
</evidence>
<dbReference type="EMBL" id="CAICTM010002105">
    <property type="protein sequence ID" value="CAB9527933.1"/>
    <property type="molecule type" value="Genomic_DNA"/>
</dbReference>
<organism evidence="2 3">
    <name type="scientific">Seminavis robusta</name>
    <dbReference type="NCBI Taxonomy" id="568900"/>
    <lineage>
        <taxon>Eukaryota</taxon>
        <taxon>Sar</taxon>
        <taxon>Stramenopiles</taxon>
        <taxon>Ochrophyta</taxon>
        <taxon>Bacillariophyta</taxon>
        <taxon>Bacillariophyceae</taxon>
        <taxon>Bacillariophycidae</taxon>
        <taxon>Naviculales</taxon>
        <taxon>Naviculaceae</taxon>
        <taxon>Seminavis</taxon>
    </lineage>
</organism>
<protein>
    <submittedName>
        <fullName evidence="2">RWD domain-containing protein 2B</fullName>
    </submittedName>
</protein>
<dbReference type="Pfam" id="PF06544">
    <property type="entry name" value="Prp3_C"/>
    <property type="match status" value="1"/>
</dbReference>
<accession>A0A9N8HUL2</accession>
<dbReference type="CDD" id="cd24163">
    <property type="entry name" value="RWDD2_C"/>
    <property type="match status" value="1"/>
</dbReference>
<comment type="caution">
    <text evidence="2">The sequence shown here is derived from an EMBL/GenBank/DDBJ whole genome shotgun (WGS) entry which is preliminary data.</text>
</comment>
<dbReference type="OrthoDB" id="432412at2759"/>
<dbReference type="InterPro" id="IPR016135">
    <property type="entry name" value="UBQ-conjugating_enzyme/RWD"/>
</dbReference>